<dbReference type="KEGG" id="psyt:DSAG12_00491"/>
<feature type="transmembrane region" description="Helical" evidence="1">
    <location>
        <begin position="32"/>
        <end position="52"/>
    </location>
</feature>
<gene>
    <name evidence="2" type="ORF">DSAG12_00491</name>
</gene>
<protein>
    <submittedName>
        <fullName evidence="2">Uncharacterized protein</fullName>
    </submittedName>
</protein>
<dbReference type="AlphaFoldDB" id="A0A5B9D6B1"/>
<dbReference type="EMBL" id="CP042905">
    <property type="protein sequence ID" value="QEE14678.1"/>
    <property type="molecule type" value="Genomic_DNA"/>
</dbReference>
<accession>A0A5B9D6B1</accession>
<sequence length="82" mass="9041">MKSKSIVKIGVWTVLTSALAISLFLIPTLAEYIIVVLTILIIYGIAQFTAQLRVRKELSIDQSINTSLQCSVLLVVLLILIL</sequence>
<keyword evidence="1" id="KW-0812">Transmembrane</keyword>
<dbReference type="Proteomes" id="UP000321408">
    <property type="component" value="Chromosome"/>
</dbReference>
<dbReference type="GeneID" id="41328492"/>
<reference evidence="2 3" key="1">
    <citation type="journal article" date="2020" name="Nature">
        <title>Isolation of an archaeon at the prokaryote-eukaryote interface.</title>
        <authorList>
            <person name="Imachi H."/>
            <person name="Nobu M.K."/>
            <person name="Nakahara N."/>
            <person name="Morono Y."/>
            <person name="Ogawara M."/>
            <person name="Takaki Y."/>
            <person name="Takano Y."/>
            <person name="Uematsu K."/>
            <person name="Ikuta T."/>
            <person name="Ito M."/>
            <person name="Matsui Y."/>
            <person name="Miyazaki M."/>
            <person name="Murata K."/>
            <person name="Saito Y."/>
            <person name="Sakai S."/>
            <person name="Song C."/>
            <person name="Tasumi E."/>
            <person name="Yamanaka Y."/>
            <person name="Yamaguchi T."/>
            <person name="Kamagata Y."/>
            <person name="Tamaki H."/>
            <person name="Takai K."/>
        </authorList>
    </citation>
    <scope>NUCLEOTIDE SEQUENCE [LARGE SCALE GENOMIC DNA]</scope>
    <source>
        <strain evidence="2 3">MK-D1</strain>
    </source>
</reference>
<evidence type="ECO:0000313" key="2">
    <source>
        <dbReference type="EMBL" id="QEE14678.1"/>
    </source>
</evidence>
<keyword evidence="3" id="KW-1185">Reference proteome</keyword>
<keyword evidence="1" id="KW-0472">Membrane</keyword>
<name>A0A5B9D6B1_9ARCH</name>
<reference evidence="2 3" key="2">
    <citation type="journal article" date="2024" name="Int. J. Syst. Evol. Microbiol.">
        <title>Promethearchaeum syntrophicum gen. nov., sp. nov., an anaerobic, obligately syntrophic archaeon, the first isolate of the lineage 'Asgard' archaea, and proposal of the new archaeal phylum Promethearchaeota phyl. nov. and kingdom Promethearchaeati regn. nov.</title>
        <authorList>
            <person name="Imachi H."/>
            <person name="Nobu M.K."/>
            <person name="Kato S."/>
            <person name="Takaki Y."/>
            <person name="Miyazaki M."/>
            <person name="Miyata M."/>
            <person name="Ogawara M."/>
            <person name="Saito Y."/>
            <person name="Sakai S."/>
            <person name="Tahara Y.O."/>
            <person name="Takano Y."/>
            <person name="Tasumi E."/>
            <person name="Uematsu K."/>
            <person name="Yoshimura T."/>
            <person name="Itoh T."/>
            <person name="Ohkuma M."/>
            <person name="Takai K."/>
        </authorList>
    </citation>
    <scope>NUCLEOTIDE SEQUENCE [LARGE SCALE GENOMIC DNA]</scope>
    <source>
        <strain evidence="2 3">MK-D1</strain>
    </source>
</reference>
<organism evidence="2 3">
    <name type="scientific">Promethearchaeum syntrophicum</name>
    <dbReference type="NCBI Taxonomy" id="2594042"/>
    <lineage>
        <taxon>Archaea</taxon>
        <taxon>Promethearchaeati</taxon>
        <taxon>Promethearchaeota</taxon>
        <taxon>Promethearchaeia</taxon>
        <taxon>Promethearchaeales</taxon>
        <taxon>Promethearchaeaceae</taxon>
        <taxon>Promethearchaeum</taxon>
    </lineage>
</organism>
<feature type="transmembrane region" description="Helical" evidence="1">
    <location>
        <begin position="7"/>
        <end position="26"/>
    </location>
</feature>
<dbReference type="RefSeq" id="WP_147661621.1">
    <property type="nucleotide sequence ID" value="NZ_CP042905.2"/>
</dbReference>
<proteinExistence type="predicted"/>
<feature type="transmembrane region" description="Helical" evidence="1">
    <location>
        <begin position="64"/>
        <end position="81"/>
    </location>
</feature>
<evidence type="ECO:0000256" key="1">
    <source>
        <dbReference type="SAM" id="Phobius"/>
    </source>
</evidence>
<evidence type="ECO:0000313" key="3">
    <source>
        <dbReference type="Proteomes" id="UP000321408"/>
    </source>
</evidence>
<keyword evidence="1" id="KW-1133">Transmembrane helix</keyword>